<dbReference type="InterPro" id="IPR036890">
    <property type="entry name" value="HATPase_C_sf"/>
</dbReference>
<dbReference type="Pfam" id="PF08447">
    <property type="entry name" value="PAS_3"/>
    <property type="match status" value="1"/>
</dbReference>
<evidence type="ECO:0000256" key="7">
    <source>
        <dbReference type="ARBA" id="ARBA00022630"/>
    </source>
</evidence>
<evidence type="ECO:0000259" key="19">
    <source>
        <dbReference type="PROSITE" id="PS50110"/>
    </source>
</evidence>
<feature type="region of interest" description="Disordered" evidence="18">
    <location>
        <begin position="618"/>
        <end position="642"/>
    </location>
</feature>
<evidence type="ECO:0000256" key="8">
    <source>
        <dbReference type="ARBA" id="ARBA00022643"/>
    </source>
</evidence>
<evidence type="ECO:0000256" key="5">
    <source>
        <dbReference type="ARBA" id="ARBA00022553"/>
    </source>
</evidence>
<dbReference type="EC" id="2.7.13.3" evidence="2"/>
<dbReference type="InterPro" id="IPR001789">
    <property type="entry name" value="Sig_transdc_resp-reg_receiver"/>
</dbReference>
<name>A0A9X4XQ96_9BRAD</name>
<keyword evidence="6" id="KW-0716">Sensory transduction</keyword>
<dbReference type="GO" id="GO:0009881">
    <property type="term" value="F:photoreceptor activity"/>
    <property type="evidence" value="ECO:0007669"/>
    <property type="project" value="UniProtKB-KW"/>
</dbReference>
<keyword evidence="8" id="KW-0288">FMN</keyword>
<dbReference type="InterPro" id="IPR011006">
    <property type="entry name" value="CheY-like_superfamily"/>
</dbReference>
<keyword evidence="15" id="KW-0843">Virulence</keyword>
<feature type="domain" description="Response regulatory" evidence="19">
    <location>
        <begin position="503"/>
        <end position="613"/>
    </location>
</feature>
<dbReference type="Proteomes" id="UP000438991">
    <property type="component" value="Unassembled WGS sequence"/>
</dbReference>
<dbReference type="Gene3D" id="3.30.450.20">
    <property type="entry name" value="PAS domain"/>
    <property type="match status" value="1"/>
</dbReference>
<feature type="compositionally biased region" description="Basic residues" evidence="18">
    <location>
        <begin position="632"/>
        <end position="642"/>
    </location>
</feature>
<keyword evidence="9" id="KW-0808">Transferase</keyword>
<evidence type="ECO:0000256" key="12">
    <source>
        <dbReference type="ARBA" id="ARBA00022777"/>
    </source>
</evidence>
<dbReference type="InterPro" id="IPR035965">
    <property type="entry name" value="PAS-like_dom_sf"/>
</dbReference>
<dbReference type="Gene3D" id="3.30.565.10">
    <property type="entry name" value="Histidine kinase-like ATPase, C-terminal domain"/>
    <property type="match status" value="1"/>
</dbReference>
<evidence type="ECO:0000256" key="9">
    <source>
        <dbReference type="ARBA" id="ARBA00022679"/>
    </source>
</evidence>
<comment type="caution">
    <text evidence="21">The sequence shown here is derived from an EMBL/GenBank/DDBJ whole genome shotgun (WGS) entry which is preliminary data.</text>
</comment>
<organism evidence="21 22">
    <name type="scientific">Rhodoplanes serenus</name>
    <dbReference type="NCBI Taxonomy" id="200615"/>
    <lineage>
        <taxon>Bacteria</taxon>
        <taxon>Pseudomonadati</taxon>
        <taxon>Pseudomonadota</taxon>
        <taxon>Alphaproteobacteria</taxon>
        <taxon>Hyphomicrobiales</taxon>
        <taxon>Nitrobacteraceae</taxon>
        <taxon>Rhodoplanes</taxon>
    </lineage>
</organism>
<protein>
    <recommendedName>
        <fullName evidence="3">Blue-light-activated histidine kinase</fullName>
        <ecNumber evidence="2">2.7.13.3</ecNumber>
    </recommendedName>
</protein>
<evidence type="ECO:0000256" key="10">
    <source>
        <dbReference type="ARBA" id="ARBA00022737"/>
    </source>
</evidence>
<evidence type="ECO:0000256" key="15">
    <source>
        <dbReference type="ARBA" id="ARBA00023026"/>
    </source>
</evidence>
<reference evidence="21 22" key="1">
    <citation type="submission" date="2019-11" db="EMBL/GenBank/DDBJ databases">
        <title>Whole-genome sequence of Rhodoplanes serenus DSM 18633, type strain.</title>
        <authorList>
            <person name="Kyndt J.A."/>
            <person name="Meyer T.E."/>
        </authorList>
    </citation>
    <scope>NUCLEOTIDE SEQUENCE [LARGE SCALE GENOMIC DNA]</scope>
    <source>
        <strain evidence="21 22">DSM 18633</strain>
    </source>
</reference>
<keyword evidence="14" id="KW-0157">Chromophore</keyword>
<dbReference type="NCBIfam" id="TIGR00229">
    <property type="entry name" value="sensory_box"/>
    <property type="match status" value="1"/>
</dbReference>
<gene>
    <name evidence="21" type="ORF">GJ689_18915</name>
</gene>
<keyword evidence="5 17" id="KW-0597">Phosphoprotein</keyword>
<dbReference type="PANTHER" id="PTHR41523:SF8">
    <property type="entry name" value="ETHYLENE RESPONSE SENSOR PROTEIN"/>
    <property type="match status" value="1"/>
</dbReference>
<evidence type="ECO:0000256" key="17">
    <source>
        <dbReference type="PROSITE-ProRule" id="PRU00169"/>
    </source>
</evidence>
<evidence type="ECO:0000256" key="11">
    <source>
        <dbReference type="ARBA" id="ARBA00022741"/>
    </source>
</evidence>
<feature type="modified residue" description="4-aspartylphosphate" evidence="17">
    <location>
        <position position="57"/>
    </location>
</feature>
<dbReference type="SMART" id="SM00086">
    <property type="entry name" value="PAC"/>
    <property type="match status" value="1"/>
</dbReference>
<feature type="domain" description="PAC" evidence="20">
    <location>
        <begin position="236"/>
        <end position="288"/>
    </location>
</feature>
<evidence type="ECO:0000256" key="14">
    <source>
        <dbReference type="ARBA" id="ARBA00022991"/>
    </source>
</evidence>
<dbReference type="PROSITE" id="PS50113">
    <property type="entry name" value="PAC"/>
    <property type="match status" value="1"/>
</dbReference>
<evidence type="ECO:0000256" key="3">
    <source>
        <dbReference type="ARBA" id="ARBA00021740"/>
    </source>
</evidence>
<dbReference type="Pfam" id="PF00072">
    <property type="entry name" value="Response_reg"/>
    <property type="match status" value="2"/>
</dbReference>
<keyword evidence="12" id="KW-0418">Kinase</keyword>
<dbReference type="EMBL" id="WNKV01000015">
    <property type="protein sequence ID" value="MTW18276.1"/>
    <property type="molecule type" value="Genomic_DNA"/>
</dbReference>
<evidence type="ECO:0000256" key="6">
    <source>
        <dbReference type="ARBA" id="ARBA00022606"/>
    </source>
</evidence>
<dbReference type="GO" id="GO:0000160">
    <property type="term" value="P:phosphorelay signal transduction system"/>
    <property type="evidence" value="ECO:0007669"/>
    <property type="project" value="InterPro"/>
</dbReference>
<evidence type="ECO:0000256" key="1">
    <source>
        <dbReference type="ARBA" id="ARBA00000085"/>
    </source>
</evidence>
<evidence type="ECO:0000256" key="13">
    <source>
        <dbReference type="ARBA" id="ARBA00022840"/>
    </source>
</evidence>
<keyword evidence="13" id="KW-0067">ATP-binding</keyword>
<dbReference type="InterPro" id="IPR000014">
    <property type="entry name" value="PAS"/>
</dbReference>
<evidence type="ECO:0000259" key="20">
    <source>
        <dbReference type="PROSITE" id="PS50113"/>
    </source>
</evidence>
<feature type="modified residue" description="4-aspartylphosphate" evidence="17">
    <location>
        <position position="553"/>
    </location>
</feature>
<proteinExistence type="predicted"/>
<keyword evidence="16" id="KW-0675">Receptor</keyword>
<dbReference type="GO" id="GO:0004673">
    <property type="term" value="F:protein histidine kinase activity"/>
    <property type="evidence" value="ECO:0007669"/>
    <property type="project" value="UniProtKB-EC"/>
</dbReference>
<dbReference type="SMART" id="SM00911">
    <property type="entry name" value="HWE_HK"/>
    <property type="match status" value="1"/>
</dbReference>
<dbReference type="CDD" id="cd00130">
    <property type="entry name" value="PAS"/>
    <property type="match status" value="1"/>
</dbReference>
<keyword evidence="7" id="KW-0285">Flavoprotein</keyword>
<keyword evidence="10" id="KW-0677">Repeat</keyword>
<keyword evidence="11" id="KW-0547">Nucleotide-binding</keyword>
<dbReference type="SUPFAM" id="SSF52172">
    <property type="entry name" value="CheY-like"/>
    <property type="match status" value="2"/>
</dbReference>
<evidence type="ECO:0000313" key="22">
    <source>
        <dbReference type="Proteomes" id="UP000438991"/>
    </source>
</evidence>
<dbReference type="Gene3D" id="3.40.50.2300">
    <property type="match status" value="2"/>
</dbReference>
<dbReference type="AlphaFoldDB" id="A0A9X4XQ96"/>
<evidence type="ECO:0000313" key="21">
    <source>
        <dbReference type="EMBL" id="MTW18276.1"/>
    </source>
</evidence>
<feature type="compositionally biased region" description="Low complexity" evidence="18">
    <location>
        <begin position="618"/>
        <end position="631"/>
    </location>
</feature>
<dbReference type="SMART" id="SM00448">
    <property type="entry name" value="REC"/>
    <property type="match status" value="2"/>
</dbReference>
<evidence type="ECO:0000256" key="16">
    <source>
        <dbReference type="ARBA" id="ARBA00023170"/>
    </source>
</evidence>
<dbReference type="InterPro" id="IPR013655">
    <property type="entry name" value="PAS_fold_3"/>
</dbReference>
<evidence type="ECO:0000256" key="4">
    <source>
        <dbReference type="ARBA" id="ARBA00022543"/>
    </source>
</evidence>
<dbReference type="Gene3D" id="2.10.70.100">
    <property type="match status" value="1"/>
</dbReference>
<dbReference type="SUPFAM" id="SSF55785">
    <property type="entry name" value="PYP-like sensor domain (PAS domain)"/>
    <property type="match status" value="1"/>
</dbReference>
<accession>A0A9X4XQ96</accession>
<sequence length="642" mass="70185">MESTEPVNILLVDDQPAKLLSYEVILRDLGERLITASSAGEALGHLLRHEIAVVLVDVCMPDLDGFELARMIREHPRFERTAIIFISAVHLTDADRVRGYEMGAVDYVPVPVVPEVLRAKVRIFVELFRKTRQLETLARDLEQRVAERTAALAASTARLMESERRRSVALEAGQMGSWDWDVRTGECVWDPGQYRIFGVEPETFVPTFDRIRPMIHPDDLGRLRALIADGGECQTFQAEVRIVRPDGEERWCVCAAAVTCNETGEAVRASGVTLDITDRKQAEERQLLLAREVDHRARNALAIVQAIVRLTAATSPHSYVASVEGRIRALAQAHTLLSESRWKGADVRRLVDEELEPYRHGARHLTTEGPTVYLPPDRAQVLALALHELATNSVKYGALSAETGSLAVDWQVADELMVLRWTETGGPPVRPPQSRGFGTRILESSVNQQINGRVTLDWRESGLVCSLVIPIGERPAEPVGEETAREAADSPTPEPTGTPAALRVLLVEDEALIGMMMHDLLIDLGVAVVGPVRSVAEASSAVAAGEFDCAILDLNLGQETVYPVAATLKRKGVPILFATGYGSESVDRAFADVPVMQKPVARETLADMLRDHLAAATPSMAAPPAAAAQPTSRRRTARLGTA</sequence>
<dbReference type="PANTHER" id="PTHR41523">
    <property type="entry name" value="TWO-COMPONENT SYSTEM SENSOR PROTEIN"/>
    <property type="match status" value="1"/>
</dbReference>
<feature type="domain" description="Response regulatory" evidence="19">
    <location>
        <begin position="8"/>
        <end position="125"/>
    </location>
</feature>
<comment type="catalytic activity">
    <reaction evidence="1">
        <text>ATP + protein L-histidine = ADP + protein N-phospho-L-histidine.</text>
        <dbReference type="EC" id="2.7.13.3"/>
    </reaction>
</comment>
<evidence type="ECO:0000256" key="18">
    <source>
        <dbReference type="SAM" id="MobiDB-lite"/>
    </source>
</evidence>
<dbReference type="InterPro" id="IPR011102">
    <property type="entry name" value="Sig_transdc_His_kinase_HWE"/>
</dbReference>
<dbReference type="InterPro" id="IPR000700">
    <property type="entry name" value="PAS-assoc_C"/>
</dbReference>
<dbReference type="Pfam" id="PF07536">
    <property type="entry name" value="HWE_HK"/>
    <property type="match status" value="1"/>
</dbReference>
<evidence type="ECO:0000256" key="2">
    <source>
        <dbReference type="ARBA" id="ARBA00012438"/>
    </source>
</evidence>
<dbReference type="SUPFAM" id="SSF55874">
    <property type="entry name" value="ATPase domain of HSP90 chaperone/DNA topoisomerase II/histidine kinase"/>
    <property type="match status" value="1"/>
</dbReference>
<dbReference type="InterPro" id="IPR001610">
    <property type="entry name" value="PAC"/>
</dbReference>
<feature type="region of interest" description="Disordered" evidence="18">
    <location>
        <begin position="476"/>
        <end position="498"/>
    </location>
</feature>
<dbReference type="PROSITE" id="PS50110">
    <property type="entry name" value="RESPONSE_REGULATORY"/>
    <property type="match status" value="2"/>
</dbReference>
<keyword evidence="4" id="KW-0600">Photoreceptor protein</keyword>
<dbReference type="GO" id="GO:0005524">
    <property type="term" value="F:ATP binding"/>
    <property type="evidence" value="ECO:0007669"/>
    <property type="project" value="UniProtKB-KW"/>
</dbReference>